<evidence type="ECO:0000259" key="8">
    <source>
        <dbReference type="Pfam" id="PF00924"/>
    </source>
</evidence>
<feature type="transmembrane region" description="Helical" evidence="7">
    <location>
        <begin position="162"/>
        <end position="184"/>
    </location>
</feature>
<dbReference type="InterPro" id="IPR006685">
    <property type="entry name" value="MscS_channel_2nd"/>
</dbReference>
<dbReference type="SUPFAM" id="SSF50182">
    <property type="entry name" value="Sm-like ribonucleoproteins"/>
    <property type="match status" value="1"/>
</dbReference>
<dbReference type="Pfam" id="PF00924">
    <property type="entry name" value="MS_channel_2nd"/>
    <property type="match status" value="1"/>
</dbReference>
<proteinExistence type="inferred from homology"/>
<evidence type="ECO:0000313" key="11">
    <source>
        <dbReference type="Proteomes" id="UP000188729"/>
    </source>
</evidence>
<dbReference type="STRING" id="1915074.SPHI_20530"/>
<dbReference type="AlphaFoldDB" id="A0A1V2ET57"/>
<organism evidence="10 11">
    <name type="scientific">Sphingomonas jeddahensis</name>
    <dbReference type="NCBI Taxonomy" id="1915074"/>
    <lineage>
        <taxon>Bacteria</taxon>
        <taxon>Pseudomonadati</taxon>
        <taxon>Pseudomonadota</taxon>
        <taxon>Alphaproteobacteria</taxon>
        <taxon>Sphingomonadales</taxon>
        <taxon>Sphingomonadaceae</taxon>
        <taxon>Sphingomonas</taxon>
    </lineage>
</organism>
<dbReference type="InterPro" id="IPR052702">
    <property type="entry name" value="MscS-like_channel"/>
</dbReference>
<evidence type="ECO:0000256" key="5">
    <source>
        <dbReference type="ARBA" id="ARBA00022989"/>
    </source>
</evidence>
<dbReference type="SUPFAM" id="SSF82689">
    <property type="entry name" value="Mechanosensitive channel protein MscS (YggB), C-terminal domain"/>
    <property type="match status" value="1"/>
</dbReference>
<evidence type="ECO:0000256" key="1">
    <source>
        <dbReference type="ARBA" id="ARBA00004651"/>
    </source>
</evidence>
<gene>
    <name evidence="10" type="ORF">SPHI_20530</name>
</gene>
<dbReference type="Proteomes" id="UP000188729">
    <property type="component" value="Unassembled WGS sequence"/>
</dbReference>
<evidence type="ECO:0000256" key="2">
    <source>
        <dbReference type="ARBA" id="ARBA00008017"/>
    </source>
</evidence>
<dbReference type="InterPro" id="IPR049278">
    <property type="entry name" value="MS_channel_C"/>
</dbReference>
<dbReference type="Gene3D" id="2.30.30.60">
    <property type="match status" value="1"/>
</dbReference>
<dbReference type="PANTHER" id="PTHR30347">
    <property type="entry name" value="POTASSIUM CHANNEL RELATED"/>
    <property type="match status" value="1"/>
</dbReference>
<reference evidence="10 11" key="1">
    <citation type="submission" date="2016-11" db="EMBL/GenBank/DDBJ databases">
        <title>Genome sequence of Sphingomonas jeddahensis G39.</title>
        <authorList>
            <person name="Poehlein A."/>
            <person name="Wuebbeler J.H."/>
            <person name="Steinbuechel A."/>
            <person name="Daniel R."/>
        </authorList>
    </citation>
    <scope>NUCLEOTIDE SEQUENCE [LARGE SCALE GENOMIC DNA]</scope>
    <source>
        <strain evidence="10 11">G39</strain>
    </source>
</reference>
<dbReference type="GO" id="GO:0005886">
    <property type="term" value="C:plasma membrane"/>
    <property type="evidence" value="ECO:0007669"/>
    <property type="project" value="UniProtKB-SubCell"/>
</dbReference>
<feature type="domain" description="Mechanosensitive ion channel MscS" evidence="8">
    <location>
        <begin position="251"/>
        <end position="316"/>
    </location>
</feature>
<feature type="transmembrane region" description="Helical" evidence="7">
    <location>
        <begin position="77"/>
        <end position="102"/>
    </location>
</feature>
<dbReference type="InterPro" id="IPR010920">
    <property type="entry name" value="LSM_dom_sf"/>
</dbReference>
<dbReference type="InterPro" id="IPR011014">
    <property type="entry name" value="MscS_channel_TM-2"/>
</dbReference>
<dbReference type="InterPro" id="IPR023408">
    <property type="entry name" value="MscS_beta-dom_sf"/>
</dbReference>
<dbReference type="SUPFAM" id="SSF82861">
    <property type="entry name" value="Mechanosensitive channel protein MscS (YggB), transmembrane region"/>
    <property type="match status" value="1"/>
</dbReference>
<evidence type="ECO:0000313" key="10">
    <source>
        <dbReference type="EMBL" id="ONF95851.1"/>
    </source>
</evidence>
<keyword evidence="6 7" id="KW-0472">Membrane</keyword>
<evidence type="ECO:0000256" key="7">
    <source>
        <dbReference type="SAM" id="Phobius"/>
    </source>
</evidence>
<comment type="caution">
    <text evidence="10">The sequence shown here is derived from an EMBL/GenBank/DDBJ whole genome shotgun (WGS) entry which is preliminary data.</text>
</comment>
<dbReference type="Pfam" id="PF21082">
    <property type="entry name" value="MS_channel_3rd"/>
    <property type="match status" value="1"/>
</dbReference>
<evidence type="ECO:0000256" key="6">
    <source>
        <dbReference type="ARBA" id="ARBA00023136"/>
    </source>
</evidence>
<dbReference type="GO" id="GO:0008381">
    <property type="term" value="F:mechanosensitive monoatomic ion channel activity"/>
    <property type="evidence" value="ECO:0007669"/>
    <property type="project" value="UniProtKB-ARBA"/>
</dbReference>
<sequence length="438" mass="46774">MNSLETWLDMNGLALPSRFDALEAAIAGALMIVALACGVFAGRKFGPTAAELWKTHVAHHGEGLWERMPAIIRHGTAALIAAIVMAAYGWSTWGGLPIGIALGSAAALTGHQVLRGLGMPRWAGWLVAVVLFVALFSRAVGGLDAITSTLDGVGVDIGRRRLSLLAIITALLVIVVIVAVVRLANRVVSHAISRTQTLDATQKLLGQKLATIAIVVAAFFFSIDLLGIDLTAFAVFSGALGLAVGFGLQKTVGNLIAGIILLMDRSIKPGDVIVVGDSFGWVNKIGVRAVSVITRDGKEHLIPNENLMTQEVENWSFSDRNVRVRIPVAVSYDCDLRLAQELMFAAAKESPRVLSSPKPNVWLTAFGNDGVEHEILAWISDPESGVGNVRSDVLNRLWWKFKEAGIAIPFAQRDIYVKEWPRGPLTVGGDGSPEASTA</sequence>
<keyword evidence="11" id="KW-1185">Reference proteome</keyword>
<keyword evidence="4 7" id="KW-0812">Transmembrane</keyword>
<keyword evidence="5 7" id="KW-1133">Transmembrane helix</keyword>
<dbReference type="Gene3D" id="1.10.287.1260">
    <property type="match status" value="1"/>
</dbReference>
<dbReference type="Gene3D" id="3.30.70.100">
    <property type="match status" value="1"/>
</dbReference>
<feature type="domain" description="Mechanosensitive ion channel MscS C-terminal" evidence="9">
    <location>
        <begin position="324"/>
        <end position="408"/>
    </location>
</feature>
<evidence type="ECO:0000256" key="3">
    <source>
        <dbReference type="ARBA" id="ARBA00022475"/>
    </source>
</evidence>
<dbReference type="InterPro" id="IPR011066">
    <property type="entry name" value="MscS_channel_C_sf"/>
</dbReference>
<evidence type="ECO:0000256" key="4">
    <source>
        <dbReference type="ARBA" id="ARBA00022692"/>
    </source>
</evidence>
<dbReference type="PANTHER" id="PTHR30347:SF1">
    <property type="entry name" value="MECHANOSENSITIVE CHANNEL MSCK"/>
    <property type="match status" value="1"/>
</dbReference>
<feature type="transmembrane region" description="Helical" evidence="7">
    <location>
        <begin position="24"/>
        <end position="42"/>
    </location>
</feature>
<name>A0A1V2ET57_9SPHN</name>
<feature type="transmembrane region" description="Helical" evidence="7">
    <location>
        <begin position="230"/>
        <end position="248"/>
    </location>
</feature>
<comment type="subcellular location">
    <subcellularLocation>
        <location evidence="1">Cell membrane</location>
        <topology evidence="1">Multi-pass membrane protein</topology>
    </subcellularLocation>
</comment>
<comment type="similarity">
    <text evidence="2">Belongs to the MscS (TC 1.A.23) family.</text>
</comment>
<accession>A0A1V2ET57</accession>
<keyword evidence="3" id="KW-1003">Cell membrane</keyword>
<dbReference type="EMBL" id="MPSB01000008">
    <property type="protein sequence ID" value="ONF95851.1"/>
    <property type="molecule type" value="Genomic_DNA"/>
</dbReference>
<protein>
    <submittedName>
        <fullName evidence="10">Putative MscS family protein.1</fullName>
    </submittedName>
</protein>
<feature type="transmembrane region" description="Helical" evidence="7">
    <location>
        <begin position="204"/>
        <end position="223"/>
    </location>
</feature>
<evidence type="ECO:0000259" key="9">
    <source>
        <dbReference type="Pfam" id="PF21082"/>
    </source>
</evidence>
<feature type="transmembrane region" description="Helical" evidence="7">
    <location>
        <begin position="122"/>
        <end position="141"/>
    </location>
</feature>